<organism evidence="11 12">
    <name type="scientific">Rubus argutus</name>
    <name type="common">Southern blackberry</name>
    <dbReference type="NCBI Taxonomy" id="59490"/>
    <lineage>
        <taxon>Eukaryota</taxon>
        <taxon>Viridiplantae</taxon>
        <taxon>Streptophyta</taxon>
        <taxon>Embryophyta</taxon>
        <taxon>Tracheophyta</taxon>
        <taxon>Spermatophyta</taxon>
        <taxon>Magnoliopsida</taxon>
        <taxon>eudicotyledons</taxon>
        <taxon>Gunneridae</taxon>
        <taxon>Pentapetalae</taxon>
        <taxon>rosids</taxon>
        <taxon>fabids</taxon>
        <taxon>Rosales</taxon>
        <taxon>Rosaceae</taxon>
        <taxon>Rosoideae</taxon>
        <taxon>Rosoideae incertae sedis</taxon>
        <taxon>Rubus</taxon>
    </lineage>
</organism>
<dbReference type="EMBL" id="JBEDUW010000005">
    <property type="protein sequence ID" value="KAK9925693.1"/>
    <property type="molecule type" value="Genomic_DNA"/>
</dbReference>
<dbReference type="SUPFAM" id="SSF46689">
    <property type="entry name" value="Homeodomain-like"/>
    <property type="match status" value="1"/>
</dbReference>
<dbReference type="FunFam" id="1.10.10.60:FF:000257">
    <property type="entry name" value="Zinc-finger homeodomain protein 2"/>
    <property type="match status" value="1"/>
</dbReference>
<dbReference type="GO" id="GO:0003700">
    <property type="term" value="F:DNA-binding transcription factor activity"/>
    <property type="evidence" value="ECO:0007669"/>
    <property type="project" value="TreeGrafter"/>
</dbReference>
<dbReference type="GO" id="GO:0005634">
    <property type="term" value="C:nucleus"/>
    <property type="evidence" value="ECO:0007669"/>
    <property type="project" value="UniProtKB-SubCell"/>
</dbReference>
<dbReference type="PROSITE" id="PS51523">
    <property type="entry name" value="ZF_HD_DIMER"/>
    <property type="match status" value="1"/>
</dbReference>
<dbReference type="InterPro" id="IPR006455">
    <property type="entry name" value="Homeodomain_ZF_HD"/>
</dbReference>
<dbReference type="NCBIfam" id="TIGR01566">
    <property type="entry name" value="ZF_HD_prot_N"/>
    <property type="match status" value="1"/>
</dbReference>
<comment type="subcellular location">
    <subcellularLocation>
        <location evidence="1">Nucleus</location>
    </subcellularLocation>
</comment>
<comment type="caution">
    <text evidence="11">The sequence shown here is derived from an EMBL/GenBank/DDBJ whole genome shotgun (WGS) entry which is preliminary data.</text>
</comment>
<keyword evidence="9" id="KW-0539">Nucleus</keyword>
<dbReference type="PANTHER" id="PTHR31948:SF16">
    <property type="entry name" value="ZINC-FINGER HOMEODOMAIN PROTEIN 11"/>
    <property type="match status" value="1"/>
</dbReference>
<keyword evidence="3" id="KW-0863">Zinc-finger</keyword>
<dbReference type="GO" id="GO:0008270">
    <property type="term" value="F:zinc ion binding"/>
    <property type="evidence" value="ECO:0007669"/>
    <property type="project" value="UniProtKB-KW"/>
</dbReference>
<keyword evidence="7" id="KW-0371">Homeobox</keyword>
<proteinExistence type="predicted"/>
<evidence type="ECO:0000256" key="2">
    <source>
        <dbReference type="ARBA" id="ARBA00022723"/>
    </source>
</evidence>
<dbReference type="GO" id="GO:0000976">
    <property type="term" value="F:transcription cis-regulatory region binding"/>
    <property type="evidence" value="ECO:0007669"/>
    <property type="project" value="TreeGrafter"/>
</dbReference>
<evidence type="ECO:0000313" key="12">
    <source>
        <dbReference type="Proteomes" id="UP001457282"/>
    </source>
</evidence>
<dbReference type="PANTHER" id="PTHR31948">
    <property type="entry name" value="ZINC-FINGER HOMEODOMAIN PROTEIN 2"/>
    <property type="match status" value="1"/>
</dbReference>
<name>A0AAW1WQ31_RUBAR</name>
<evidence type="ECO:0000256" key="9">
    <source>
        <dbReference type="ARBA" id="ARBA00023242"/>
    </source>
</evidence>
<evidence type="ECO:0000256" key="5">
    <source>
        <dbReference type="ARBA" id="ARBA00023015"/>
    </source>
</evidence>
<evidence type="ECO:0000259" key="10">
    <source>
        <dbReference type="PROSITE" id="PS51523"/>
    </source>
</evidence>
<dbReference type="GO" id="GO:0050793">
    <property type="term" value="P:regulation of developmental process"/>
    <property type="evidence" value="ECO:0007669"/>
    <property type="project" value="TreeGrafter"/>
</dbReference>
<evidence type="ECO:0000256" key="3">
    <source>
        <dbReference type="ARBA" id="ARBA00022771"/>
    </source>
</evidence>
<keyword evidence="8" id="KW-0804">Transcription</keyword>
<keyword evidence="5" id="KW-0805">Transcription regulation</keyword>
<keyword evidence="6" id="KW-0238">DNA-binding</keyword>
<dbReference type="AlphaFoldDB" id="A0AAW1WQ31"/>
<dbReference type="InterPro" id="IPR009057">
    <property type="entry name" value="Homeodomain-like_sf"/>
</dbReference>
<evidence type="ECO:0000256" key="1">
    <source>
        <dbReference type="ARBA" id="ARBA00004123"/>
    </source>
</evidence>
<sequence length="200" mass="22071">MEGENTSNDVYRECLRNHAASLGSYATDGCGEFTLDDTSSPGGLQCAACGCHRNFHRRVTYAPGVGRSSGSGGTTHHRVISRDLHHEMMTSQELIDYNVGSGAARQMMVVESPDSGDRSGSGRKRFRSKFTVEQKEKMLAFAEKLGWKLQRKDLEDEIERFCRSIGVSRQVFKVWMHNHKNLSSSSSASTTANASSLTTQ</sequence>
<evidence type="ECO:0000313" key="11">
    <source>
        <dbReference type="EMBL" id="KAK9925693.1"/>
    </source>
</evidence>
<evidence type="ECO:0000256" key="4">
    <source>
        <dbReference type="ARBA" id="ARBA00022833"/>
    </source>
</evidence>
<keyword evidence="4" id="KW-0862">Zinc</keyword>
<dbReference type="NCBIfam" id="TIGR01565">
    <property type="entry name" value="homeo_ZF_HD"/>
    <property type="match status" value="1"/>
</dbReference>
<dbReference type="Proteomes" id="UP001457282">
    <property type="component" value="Unassembled WGS sequence"/>
</dbReference>
<dbReference type="Pfam" id="PF04770">
    <property type="entry name" value="ZF-HD_dimer"/>
    <property type="match status" value="1"/>
</dbReference>
<gene>
    <name evidence="11" type="ORF">M0R45_022963</name>
</gene>
<dbReference type="Gene3D" id="1.10.10.60">
    <property type="entry name" value="Homeodomain-like"/>
    <property type="match status" value="1"/>
</dbReference>
<accession>A0AAW1WQ31</accession>
<keyword evidence="2" id="KW-0479">Metal-binding</keyword>
<evidence type="ECO:0000256" key="8">
    <source>
        <dbReference type="ARBA" id="ARBA00023163"/>
    </source>
</evidence>
<protein>
    <recommendedName>
        <fullName evidence="10">ZF-HD dimerization-type domain-containing protein</fullName>
    </recommendedName>
</protein>
<evidence type="ECO:0000256" key="6">
    <source>
        <dbReference type="ARBA" id="ARBA00023125"/>
    </source>
</evidence>
<keyword evidence="12" id="KW-1185">Reference proteome</keyword>
<evidence type="ECO:0000256" key="7">
    <source>
        <dbReference type="ARBA" id="ARBA00023155"/>
    </source>
</evidence>
<reference evidence="11 12" key="1">
    <citation type="journal article" date="2023" name="G3 (Bethesda)">
        <title>A chromosome-length genome assembly and annotation of blackberry (Rubus argutus, cv. 'Hillquist').</title>
        <authorList>
            <person name="Bruna T."/>
            <person name="Aryal R."/>
            <person name="Dudchenko O."/>
            <person name="Sargent D.J."/>
            <person name="Mead D."/>
            <person name="Buti M."/>
            <person name="Cavallini A."/>
            <person name="Hytonen T."/>
            <person name="Andres J."/>
            <person name="Pham M."/>
            <person name="Weisz D."/>
            <person name="Mascagni F."/>
            <person name="Usai G."/>
            <person name="Natali L."/>
            <person name="Bassil N."/>
            <person name="Fernandez G.E."/>
            <person name="Lomsadze A."/>
            <person name="Armour M."/>
            <person name="Olukolu B."/>
            <person name="Poorten T."/>
            <person name="Britton C."/>
            <person name="Davik J."/>
            <person name="Ashrafi H."/>
            <person name="Aiden E.L."/>
            <person name="Borodovsky M."/>
            <person name="Worthington M."/>
        </authorList>
    </citation>
    <scope>NUCLEOTIDE SEQUENCE [LARGE SCALE GENOMIC DNA]</scope>
    <source>
        <strain evidence="11">PI 553951</strain>
    </source>
</reference>
<feature type="domain" description="ZF-HD dimerization-type" evidence="10">
    <location>
        <begin position="11"/>
        <end position="59"/>
    </location>
</feature>
<dbReference type="InterPro" id="IPR006456">
    <property type="entry name" value="ZF_HD_homeobox_Cys/His_dimer"/>
</dbReference>